<keyword evidence="3" id="KW-1185">Reference proteome</keyword>
<gene>
    <name evidence="2" type="ORF">NDU88_004671</name>
</gene>
<sequence length="137" mass="15348">MSIQKEHGYISAKLQEAQDSDQSSDQSSPKISSDSESDSARSELPGPSKRKRSDKAKNPAPKAPRVLNFNPEDIVHPRSSSWTPPLEVALYMQEHIRASFDKEVRARLRAECPRPDLDGKVTDTPDIDPTMVTFMKK</sequence>
<dbReference type="AlphaFoldDB" id="A0AAV7V3N1"/>
<feature type="region of interest" description="Disordered" evidence="1">
    <location>
        <begin position="1"/>
        <end position="82"/>
    </location>
</feature>
<comment type="caution">
    <text evidence="2">The sequence shown here is derived from an EMBL/GenBank/DDBJ whole genome shotgun (WGS) entry which is preliminary data.</text>
</comment>
<accession>A0AAV7V3N1</accession>
<name>A0AAV7V3N1_PLEWA</name>
<feature type="compositionally biased region" description="Low complexity" evidence="1">
    <location>
        <begin position="20"/>
        <end position="34"/>
    </location>
</feature>
<reference evidence="2" key="1">
    <citation type="journal article" date="2022" name="bioRxiv">
        <title>Sequencing and chromosome-scale assembly of the giantPleurodeles waltlgenome.</title>
        <authorList>
            <person name="Brown T."/>
            <person name="Elewa A."/>
            <person name="Iarovenko S."/>
            <person name="Subramanian E."/>
            <person name="Araus A.J."/>
            <person name="Petzold A."/>
            <person name="Susuki M."/>
            <person name="Suzuki K.-i.T."/>
            <person name="Hayashi T."/>
            <person name="Toyoda A."/>
            <person name="Oliveira C."/>
            <person name="Osipova E."/>
            <person name="Leigh N.D."/>
            <person name="Simon A."/>
            <person name="Yun M.H."/>
        </authorList>
    </citation>
    <scope>NUCLEOTIDE SEQUENCE</scope>
    <source>
        <strain evidence="2">20211129_DDA</strain>
        <tissue evidence="2">Liver</tissue>
    </source>
</reference>
<evidence type="ECO:0000313" key="2">
    <source>
        <dbReference type="EMBL" id="KAJ1195391.1"/>
    </source>
</evidence>
<evidence type="ECO:0000256" key="1">
    <source>
        <dbReference type="SAM" id="MobiDB-lite"/>
    </source>
</evidence>
<proteinExistence type="predicted"/>
<evidence type="ECO:0000313" key="3">
    <source>
        <dbReference type="Proteomes" id="UP001066276"/>
    </source>
</evidence>
<dbReference type="Proteomes" id="UP001066276">
    <property type="component" value="Chromosome 2_2"/>
</dbReference>
<protein>
    <submittedName>
        <fullName evidence="2">Uncharacterized protein</fullName>
    </submittedName>
</protein>
<organism evidence="2 3">
    <name type="scientific">Pleurodeles waltl</name>
    <name type="common">Iberian ribbed newt</name>
    <dbReference type="NCBI Taxonomy" id="8319"/>
    <lineage>
        <taxon>Eukaryota</taxon>
        <taxon>Metazoa</taxon>
        <taxon>Chordata</taxon>
        <taxon>Craniata</taxon>
        <taxon>Vertebrata</taxon>
        <taxon>Euteleostomi</taxon>
        <taxon>Amphibia</taxon>
        <taxon>Batrachia</taxon>
        <taxon>Caudata</taxon>
        <taxon>Salamandroidea</taxon>
        <taxon>Salamandridae</taxon>
        <taxon>Pleurodelinae</taxon>
        <taxon>Pleurodeles</taxon>
    </lineage>
</organism>
<dbReference type="EMBL" id="JANPWB010000004">
    <property type="protein sequence ID" value="KAJ1195391.1"/>
    <property type="molecule type" value="Genomic_DNA"/>
</dbReference>